<evidence type="ECO:0000313" key="2">
    <source>
        <dbReference type="Proteomes" id="UP001141552"/>
    </source>
</evidence>
<dbReference type="EMBL" id="JAKUCV010001470">
    <property type="protein sequence ID" value="KAJ4846231.1"/>
    <property type="molecule type" value="Genomic_DNA"/>
</dbReference>
<dbReference type="AlphaFoldDB" id="A0A9Q0GD51"/>
<name>A0A9Q0GD51_9ROSI</name>
<keyword evidence="2" id="KW-1185">Reference proteome</keyword>
<dbReference type="PANTHER" id="PTHR46293:SF3">
    <property type="entry name" value="E3 UBIQUITIN PROTEIN LIGASE DRIPH-RELATED"/>
    <property type="match status" value="1"/>
</dbReference>
<dbReference type="Gene3D" id="3.30.40.10">
    <property type="entry name" value="Zinc/RING finger domain, C3HC4 (zinc finger)"/>
    <property type="match status" value="1"/>
</dbReference>
<dbReference type="InterPro" id="IPR044807">
    <property type="entry name" value="DRIP1-like"/>
</dbReference>
<protein>
    <recommendedName>
        <fullName evidence="3">RING-type domain-containing protein</fullName>
    </recommendedName>
</protein>
<reference evidence="1" key="2">
    <citation type="journal article" date="2023" name="Plants (Basel)">
        <title>Annotation of the Turnera subulata (Passifloraceae) Draft Genome Reveals the S-Locus Evolved after the Divergence of Turneroideae from Passifloroideae in a Stepwise Manner.</title>
        <authorList>
            <person name="Henning P.M."/>
            <person name="Roalson E.H."/>
            <person name="Mir W."/>
            <person name="McCubbin A.G."/>
            <person name="Shore J.S."/>
        </authorList>
    </citation>
    <scope>NUCLEOTIDE SEQUENCE</scope>
    <source>
        <strain evidence="1">F60SS</strain>
    </source>
</reference>
<evidence type="ECO:0008006" key="3">
    <source>
        <dbReference type="Google" id="ProtNLM"/>
    </source>
</evidence>
<gene>
    <name evidence="1" type="ORF">Tsubulata_012545</name>
</gene>
<organism evidence="1 2">
    <name type="scientific">Turnera subulata</name>
    <dbReference type="NCBI Taxonomy" id="218843"/>
    <lineage>
        <taxon>Eukaryota</taxon>
        <taxon>Viridiplantae</taxon>
        <taxon>Streptophyta</taxon>
        <taxon>Embryophyta</taxon>
        <taxon>Tracheophyta</taxon>
        <taxon>Spermatophyta</taxon>
        <taxon>Magnoliopsida</taxon>
        <taxon>eudicotyledons</taxon>
        <taxon>Gunneridae</taxon>
        <taxon>Pentapetalae</taxon>
        <taxon>rosids</taxon>
        <taxon>fabids</taxon>
        <taxon>Malpighiales</taxon>
        <taxon>Passifloraceae</taxon>
        <taxon>Turnera</taxon>
    </lineage>
</organism>
<proteinExistence type="predicted"/>
<dbReference type="OrthoDB" id="1305878at2759"/>
<dbReference type="GO" id="GO:0004842">
    <property type="term" value="F:ubiquitin-protein transferase activity"/>
    <property type="evidence" value="ECO:0007669"/>
    <property type="project" value="InterPro"/>
</dbReference>
<dbReference type="PANTHER" id="PTHR46293">
    <property type="entry name" value="E3 UBIQUITIN PROTEIN LIGASE DRIP1"/>
    <property type="match status" value="1"/>
</dbReference>
<dbReference type="SUPFAM" id="SSF57850">
    <property type="entry name" value="RING/U-box"/>
    <property type="match status" value="1"/>
</dbReference>
<accession>A0A9Q0GD51</accession>
<evidence type="ECO:0000313" key="1">
    <source>
        <dbReference type="EMBL" id="KAJ4846231.1"/>
    </source>
</evidence>
<dbReference type="InterPro" id="IPR013083">
    <property type="entry name" value="Znf_RING/FYVE/PHD"/>
</dbReference>
<reference evidence="1" key="1">
    <citation type="submission" date="2022-02" db="EMBL/GenBank/DDBJ databases">
        <authorList>
            <person name="Henning P.M."/>
            <person name="McCubbin A.G."/>
            <person name="Shore J.S."/>
        </authorList>
    </citation>
    <scope>NUCLEOTIDE SEQUENCE</scope>
    <source>
        <strain evidence="1">F60SS</strain>
        <tissue evidence="1">Leaves</tissue>
    </source>
</reference>
<comment type="caution">
    <text evidence="1">The sequence shown here is derived from an EMBL/GenBank/DDBJ whole genome shotgun (WGS) entry which is preliminary data.</text>
</comment>
<sequence>MTSRHQQPQQLAKVDREKVAACMTCPLCNKLFRDATTISECLHTYDGLESCPVCDISLGCAPMEKLRADHSLDDLRAKIFPSQRQKSKKPGAVSLQSGVVSLQSGVVSLQSGVVPEVPSPGRRKEKSISSLVVSTPNVSEKPIVAGKRWKSIARKAPALRESFVSIEEPIKNVTDCLSSPETLVKIAESTRQNVSASESCKYSPSKDIMDFDKSCEAQAEVPKPLNLLVDGTSNTKSNKSNLGENIFQKKLTDPHENEAQVLKTMTKELVNESKVDGDDSDSIASLSGSVKRRRLQGSRQKGGVVTEGLNVRAQVVSDSNSKCDARFSPIWFSLIASDDQEGKAPLPQISSCYLRVRDGSVPISSIKKYIVQKLGLASDSEVEISLRGHPVLSTAQLQNVVEFWLKMSPVSERMQTTAGSSGKDFVMVLSYSRKAQPRQKA</sequence>
<dbReference type="Proteomes" id="UP001141552">
    <property type="component" value="Unassembled WGS sequence"/>
</dbReference>